<reference evidence="7" key="1">
    <citation type="submission" date="2016-03" db="EMBL/GenBank/DDBJ databases">
        <authorList>
            <person name="Devillers Hugo."/>
        </authorList>
    </citation>
    <scope>NUCLEOTIDE SEQUENCE [LARGE SCALE GENOMIC DNA]</scope>
</reference>
<feature type="region of interest" description="Disordered" evidence="4">
    <location>
        <begin position="24"/>
        <end position="53"/>
    </location>
</feature>
<feature type="region of interest" description="Disordered" evidence="4">
    <location>
        <begin position="117"/>
        <end position="136"/>
    </location>
</feature>
<keyword evidence="7" id="KW-1185">Reference proteome</keyword>
<comment type="similarity">
    <text evidence="2 3">Belongs to the small heat shock protein (HSP20) family.</text>
</comment>
<sequence length="355" mass="40057">MSFYQPSLSLHDILDALSTQAALRNQQERPNDRRSQYRGDYGRPGNGGNVQNAYFQSPYYHAERPQTAYYRPSYYAEDPYETPQYIDLGNSRNVQQRQQYPDYLPEILRAFIDPREAQAQAEDEPEESQDVDEPRENVEASFNPLLAALAGKPLSQSDVEASRKGPETEVAEPTPTSESNDAVKAAASLNVPSTDAVRSEAPSPIPEPLQVSKPQTRRGLPFSPEVNVYDTTDAYMVVMALPGANSKAFRIDYHPSSHELLIKGSLDKKFDFETKSLRVSELKTGKFERSIKLPVVPRIKDEEIKATYSNGLLQVKIPKILNDEAQHPPKRRIVIESVPDEELEFEQHPNPEMPL</sequence>
<evidence type="ECO:0000313" key="7">
    <source>
        <dbReference type="Proteomes" id="UP000189911"/>
    </source>
</evidence>
<feature type="compositionally biased region" description="Acidic residues" evidence="4">
    <location>
        <begin position="121"/>
        <end position="131"/>
    </location>
</feature>
<feature type="compositionally biased region" description="Basic and acidic residues" evidence="4">
    <location>
        <begin position="26"/>
        <end position="41"/>
    </location>
</feature>
<dbReference type="InterPro" id="IPR008978">
    <property type="entry name" value="HSP20-like_chaperone"/>
</dbReference>
<dbReference type="EMBL" id="LT598453">
    <property type="protein sequence ID" value="SCV04168.1"/>
    <property type="molecule type" value="Genomic_DNA"/>
</dbReference>
<dbReference type="PANTHER" id="PTHR11527">
    <property type="entry name" value="HEAT-SHOCK PROTEIN 20 FAMILY MEMBER"/>
    <property type="match status" value="1"/>
</dbReference>
<feature type="region of interest" description="Disordered" evidence="4">
    <location>
        <begin position="149"/>
        <end position="218"/>
    </location>
</feature>
<evidence type="ECO:0000313" key="6">
    <source>
        <dbReference type="EMBL" id="SCV04168.1"/>
    </source>
</evidence>
<dbReference type="SUPFAM" id="SSF49764">
    <property type="entry name" value="HSP20-like chaperones"/>
    <property type="match status" value="1"/>
</dbReference>
<dbReference type="OrthoDB" id="5511210at2759"/>
<evidence type="ECO:0000256" key="4">
    <source>
        <dbReference type="SAM" id="MobiDB-lite"/>
    </source>
</evidence>
<organism evidence="6 7">
    <name type="scientific">Lachancea nothofagi CBS 11611</name>
    <dbReference type="NCBI Taxonomy" id="1266666"/>
    <lineage>
        <taxon>Eukaryota</taxon>
        <taxon>Fungi</taxon>
        <taxon>Dikarya</taxon>
        <taxon>Ascomycota</taxon>
        <taxon>Saccharomycotina</taxon>
        <taxon>Saccharomycetes</taxon>
        <taxon>Saccharomycetales</taxon>
        <taxon>Saccharomycetaceae</taxon>
        <taxon>Lachancea</taxon>
    </lineage>
</organism>
<protein>
    <submittedName>
        <fullName evidence="6">LANO_0G08570g1_1</fullName>
    </submittedName>
</protein>
<feature type="domain" description="SHSP" evidence="5">
    <location>
        <begin position="217"/>
        <end position="336"/>
    </location>
</feature>
<dbReference type="Proteomes" id="UP000189911">
    <property type="component" value="Chromosome G"/>
</dbReference>
<accession>A0A1G4KI46</accession>
<proteinExistence type="inferred from homology"/>
<name>A0A1G4KI46_9SACH</name>
<evidence type="ECO:0000256" key="2">
    <source>
        <dbReference type="PROSITE-ProRule" id="PRU00285"/>
    </source>
</evidence>
<evidence type="ECO:0000256" key="3">
    <source>
        <dbReference type="RuleBase" id="RU003616"/>
    </source>
</evidence>
<dbReference type="Gene3D" id="2.60.40.790">
    <property type="match status" value="1"/>
</dbReference>
<gene>
    <name evidence="6" type="ORF">LANO_0G08570G</name>
</gene>
<evidence type="ECO:0000256" key="1">
    <source>
        <dbReference type="ARBA" id="ARBA00023016"/>
    </source>
</evidence>
<dbReference type="AlphaFoldDB" id="A0A1G4KI46"/>
<keyword evidence="1" id="KW-0346">Stress response</keyword>
<dbReference type="PROSITE" id="PS01031">
    <property type="entry name" value="SHSP"/>
    <property type="match status" value="1"/>
</dbReference>
<dbReference type="InterPro" id="IPR002068">
    <property type="entry name" value="A-crystallin/Hsp20_dom"/>
</dbReference>
<dbReference type="Pfam" id="PF00011">
    <property type="entry name" value="HSP20"/>
    <property type="match status" value="1"/>
</dbReference>
<dbReference type="InterPro" id="IPR031107">
    <property type="entry name" value="Small_HSP"/>
</dbReference>
<evidence type="ECO:0000259" key="5">
    <source>
        <dbReference type="PROSITE" id="PS01031"/>
    </source>
</evidence>
<dbReference type="CDD" id="cd06464">
    <property type="entry name" value="ACD_sHsps-like"/>
    <property type="match status" value="1"/>
</dbReference>